<name>A0ACA9ME74_9GLOM</name>
<evidence type="ECO:0000313" key="1">
    <source>
        <dbReference type="EMBL" id="CAG8580414.1"/>
    </source>
</evidence>
<protein>
    <submittedName>
        <fullName evidence="1">9134_t:CDS:1</fullName>
    </submittedName>
</protein>
<dbReference type="Proteomes" id="UP000789525">
    <property type="component" value="Unassembled WGS sequence"/>
</dbReference>
<comment type="caution">
    <text evidence="1">The sequence shown here is derived from an EMBL/GenBank/DDBJ whole genome shotgun (WGS) entry which is preliminary data.</text>
</comment>
<reference evidence="1" key="1">
    <citation type="submission" date="2021-06" db="EMBL/GenBank/DDBJ databases">
        <authorList>
            <person name="Kallberg Y."/>
            <person name="Tangrot J."/>
            <person name="Rosling A."/>
        </authorList>
    </citation>
    <scope>NUCLEOTIDE SEQUENCE</scope>
    <source>
        <strain evidence="1">CL356</strain>
    </source>
</reference>
<keyword evidence="2" id="KW-1185">Reference proteome</keyword>
<organism evidence="1 2">
    <name type="scientific">Acaulospora colombiana</name>
    <dbReference type="NCBI Taxonomy" id="27376"/>
    <lineage>
        <taxon>Eukaryota</taxon>
        <taxon>Fungi</taxon>
        <taxon>Fungi incertae sedis</taxon>
        <taxon>Mucoromycota</taxon>
        <taxon>Glomeromycotina</taxon>
        <taxon>Glomeromycetes</taxon>
        <taxon>Diversisporales</taxon>
        <taxon>Acaulosporaceae</taxon>
        <taxon>Acaulospora</taxon>
    </lineage>
</organism>
<sequence>PGTLNALAGLLSTIINVYTAQQKQWSITARVSAIVEGACLGICGALFALYSGWMLERVKKRHNQEFGQMYGYYEDEGIVDKVKRKAQEPIPEPGRIV</sequence>
<feature type="non-terminal residue" evidence="1">
    <location>
        <position position="1"/>
    </location>
</feature>
<gene>
    <name evidence="1" type="ORF">ACOLOM_LOCUS5947</name>
</gene>
<accession>A0ACA9ME74</accession>
<evidence type="ECO:0000313" key="2">
    <source>
        <dbReference type="Proteomes" id="UP000789525"/>
    </source>
</evidence>
<dbReference type="EMBL" id="CAJVPT010011607">
    <property type="protein sequence ID" value="CAG8580414.1"/>
    <property type="molecule type" value="Genomic_DNA"/>
</dbReference>
<proteinExistence type="predicted"/>